<evidence type="ECO:0000259" key="8">
    <source>
        <dbReference type="Pfam" id="PF01435"/>
    </source>
</evidence>
<dbReference type="Gene3D" id="1.25.40.10">
    <property type="entry name" value="Tetratricopeptide repeat domain"/>
    <property type="match status" value="1"/>
</dbReference>
<feature type="domain" description="Peptidase M48" evidence="8">
    <location>
        <begin position="72"/>
        <end position="268"/>
    </location>
</feature>
<evidence type="ECO:0000256" key="2">
    <source>
        <dbReference type="ARBA" id="ARBA00022670"/>
    </source>
</evidence>
<feature type="transmembrane region" description="Helical" evidence="7">
    <location>
        <begin position="36"/>
        <end position="56"/>
    </location>
</feature>
<dbReference type="GO" id="GO:0046872">
    <property type="term" value="F:metal ion binding"/>
    <property type="evidence" value="ECO:0007669"/>
    <property type="project" value="UniProtKB-KW"/>
</dbReference>
<comment type="cofactor">
    <cofactor evidence="1">
        <name>Zn(2+)</name>
        <dbReference type="ChEBI" id="CHEBI:29105"/>
    </cofactor>
</comment>
<evidence type="ECO:0000313" key="9">
    <source>
        <dbReference type="EMBL" id="ABG63107.1"/>
    </source>
</evidence>
<evidence type="ECO:0000256" key="5">
    <source>
        <dbReference type="ARBA" id="ARBA00022833"/>
    </source>
</evidence>
<keyword evidence="2" id="KW-0645">Protease</keyword>
<dbReference type="eggNOG" id="COG4783">
    <property type="taxonomic scope" value="Bacteria"/>
</dbReference>
<dbReference type="GO" id="GO:0016020">
    <property type="term" value="C:membrane"/>
    <property type="evidence" value="ECO:0007669"/>
    <property type="project" value="TreeGrafter"/>
</dbReference>
<evidence type="ECO:0000256" key="4">
    <source>
        <dbReference type="ARBA" id="ARBA00022801"/>
    </source>
</evidence>
<dbReference type="STRING" id="266779.Meso_1712"/>
<keyword evidence="7" id="KW-1133">Transmembrane helix</keyword>
<dbReference type="Gene3D" id="3.30.2010.10">
    <property type="entry name" value="Metalloproteases ('zincins'), catalytic domain"/>
    <property type="match status" value="1"/>
</dbReference>
<dbReference type="PANTHER" id="PTHR22726">
    <property type="entry name" value="METALLOENDOPEPTIDASE OMA1"/>
    <property type="match status" value="1"/>
</dbReference>
<keyword evidence="7" id="KW-0472">Membrane</keyword>
<dbReference type="CDD" id="cd07324">
    <property type="entry name" value="M48C_Oma1-like"/>
    <property type="match status" value="1"/>
</dbReference>
<proteinExistence type="predicted"/>
<dbReference type="InterPro" id="IPR001915">
    <property type="entry name" value="Peptidase_M48"/>
</dbReference>
<reference evidence="9" key="1">
    <citation type="submission" date="2006-06" db="EMBL/GenBank/DDBJ databases">
        <title>Complete sequence of chromosome of Chelativorans sp. BNC1.</title>
        <authorList>
            <consortium name="US DOE Joint Genome Institute"/>
            <person name="Copeland A."/>
            <person name="Lucas S."/>
            <person name="Lapidus A."/>
            <person name="Barry K."/>
            <person name="Detter J.C."/>
            <person name="Glavina del Rio T."/>
            <person name="Hammon N."/>
            <person name="Israni S."/>
            <person name="Dalin E."/>
            <person name="Tice H."/>
            <person name="Pitluck S."/>
            <person name="Chertkov O."/>
            <person name="Brettin T."/>
            <person name="Bruce D."/>
            <person name="Han C."/>
            <person name="Tapia R."/>
            <person name="Gilna P."/>
            <person name="Schmutz J."/>
            <person name="Larimer F."/>
            <person name="Land M."/>
            <person name="Hauser L."/>
            <person name="Kyrpides N."/>
            <person name="Mikhailova N."/>
            <person name="Richardson P."/>
        </authorList>
    </citation>
    <scope>NUCLEOTIDE SEQUENCE</scope>
    <source>
        <strain evidence="9">BNC1</strain>
    </source>
</reference>
<sequence>MRNLALRKPCVMQFAPPSHCHDNDISVRTTVNLTRFAAVLIFRILTVILTVASMFASASPAAAQRSVPIVRDAEIEALIADYAKPILQAAGLSQSGIEIVLVNDHRFNAFVAGRRIFIHTGALLTAETPNEIIGVIAHEVAHLAGGHQHRLREQLARAQTMAIVATLLGIGAGVAAAASNQGDLAQAGMGLAMGGSEAARRSLLAYQRTEEITADRSAIEYLERTGQSGRGMLITFQRMAGDLALAGVNVDPYQTSHPMPRDRIANLEVLVKQSRFYDRVDAPALQLRHELARAKIASYTAGQNAIARVFRKNPGGLPILYADAINSYLHGNPRSALAKVDQLISAQPNNPYFHELRGEILIKVNRPREAAEAYATAVRLAPPSGLLQVGHGQAMLATGQPDLVRRAASELKAGLTSEPEYVNGYRFLAQAYGQLGDIGSAELATAEGYFHAGAYRDAKVMAARAQMKLKRGSPEWVRAQDIIEFRETGRK</sequence>
<organism evidence="9">
    <name type="scientific">Chelativorans sp. (strain BNC1)</name>
    <dbReference type="NCBI Taxonomy" id="266779"/>
    <lineage>
        <taxon>Bacteria</taxon>
        <taxon>Pseudomonadati</taxon>
        <taxon>Pseudomonadota</taxon>
        <taxon>Alphaproteobacteria</taxon>
        <taxon>Hyphomicrobiales</taxon>
        <taxon>Phyllobacteriaceae</taxon>
        <taxon>Chelativorans</taxon>
    </lineage>
</organism>
<keyword evidence="3" id="KW-0479">Metal-binding</keyword>
<name>Q11HL8_CHESB</name>
<dbReference type="PANTHER" id="PTHR22726:SF1">
    <property type="entry name" value="METALLOENDOPEPTIDASE OMA1, MITOCHONDRIAL"/>
    <property type="match status" value="1"/>
</dbReference>
<gene>
    <name evidence="9" type="ordered locus">Meso_1712</name>
</gene>
<dbReference type="InterPro" id="IPR011990">
    <property type="entry name" value="TPR-like_helical_dom_sf"/>
</dbReference>
<evidence type="ECO:0000256" key="7">
    <source>
        <dbReference type="SAM" id="Phobius"/>
    </source>
</evidence>
<dbReference type="HOGENOM" id="CLU_030556_2_0_5"/>
<dbReference type="InterPro" id="IPR051156">
    <property type="entry name" value="Mito/Outer_Membr_Metalloprot"/>
</dbReference>
<keyword evidence="7" id="KW-0812">Transmembrane</keyword>
<protein>
    <submittedName>
        <fullName evidence="9">Peptidase M48, Ste24p</fullName>
    </submittedName>
</protein>
<evidence type="ECO:0000256" key="1">
    <source>
        <dbReference type="ARBA" id="ARBA00001947"/>
    </source>
</evidence>
<accession>Q11HL8</accession>
<dbReference type="Pfam" id="PF01435">
    <property type="entry name" value="Peptidase_M48"/>
    <property type="match status" value="1"/>
</dbReference>
<evidence type="ECO:0000256" key="6">
    <source>
        <dbReference type="ARBA" id="ARBA00023049"/>
    </source>
</evidence>
<keyword evidence="5" id="KW-0862">Zinc</keyword>
<keyword evidence="6" id="KW-0482">Metalloprotease</keyword>
<keyword evidence="4" id="KW-0378">Hydrolase</keyword>
<dbReference type="KEGG" id="mes:Meso_1712"/>
<evidence type="ECO:0000256" key="3">
    <source>
        <dbReference type="ARBA" id="ARBA00022723"/>
    </source>
</evidence>
<dbReference type="AlphaFoldDB" id="Q11HL8"/>
<dbReference type="SUPFAM" id="SSF48452">
    <property type="entry name" value="TPR-like"/>
    <property type="match status" value="1"/>
</dbReference>
<dbReference type="GO" id="GO:0004222">
    <property type="term" value="F:metalloendopeptidase activity"/>
    <property type="evidence" value="ECO:0007669"/>
    <property type="project" value="InterPro"/>
</dbReference>
<dbReference type="GO" id="GO:0051603">
    <property type="term" value="P:proteolysis involved in protein catabolic process"/>
    <property type="evidence" value="ECO:0007669"/>
    <property type="project" value="TreeGrafter"/>
</dbReference>
<dbReference type="EMBL" id="CP000390">
    <property type="protein sequence ID" value="ABG63107.1"/>
    <property type="molecule type" value="Genomic_DNA"/>
</dbReference>